<dbReference type="GO" id="GO:0051607">
    <property type="term" value="P:defense response to virus"/>
    <property type="evidence" value="ECO:0007669"/>
    <property type="project" value="UniProtKB-KW"/>
</dbReference>
<dbReference type="Gene3D" id="3.40.50.300">
    <property type="entry name" value="P-loop containing nucleotide triphosphate hydrolases"/>
    <property type="match status" value="2"/>
</dbReference>
<evidence type="ECO:0000256" key="6">
    <source>
        <dbReference type="ARBA" id="ARBA00022806"/>
    </source>
</evidence>
<organism evidence="12 13">
    <name type="scientific">Sorangium cellulosum</name>
    <name type="common">Polyangium cellulosum</name>
    <dbReference type="NCBI Taxonomy" id="56"/>
    <lineage>
        <taxon>Bacteria</taxon>
        <taxon>Pseudomonadati</taxon>
        <taxon>Myxococcota</taxon>
        <taxon>Polyangia</taxon>
        <taxon>Polyangiales</taxon>
        <taxon>Polyangiaceae</taxon>
        <taxon>Sorangium</taxon>
    </lineage>
</organism>
<evidence type="ECO:0000313" key="12">
    <source>
        <dbReference type="EMBL" id="AUX19867.1"/>
    </source>
</evidence>
<feature type="domain" description="Helicase ATP-binding" evidence="10">
    <location>
        <begin position="49"/>
        <end position="241"/>
    </location>
</feature>
<dbReference type="InterPro" id="IPR013444">
    <property type="entry name" value="Helicase_Cas3_CRISPR-ass_Anaes"/>
</dbReference>
<gene>
    <name evidence="12" type="ORF">SOCEGT47_003200</name>
</gene>
<comment type="similarity">
    <text evidence="2">In the central section; belongs to the CRISPR-associated helicase Cas3 family.</text>
</comment>
<comment type="similarity">
    <text evidence="1">In the N-terminal section; belongs to the CRISPR-associated nuclease Cas3-HD family.</text>
</comment>
<keyword evidence="6" id="KW-0347">Helicase</keyword>
<dbReference type="NCBIfam" id="TIGR01596">
    <property type="entry name" value="cas3_HD"/>
    <property type="match status" value="1"/>
</dbReference>
<evidence type="ECO:0000256" key="8">
    <source>
        <dbReference type="ARBA" id="ARBA00023118"/>
    </source>
</evidence>
<evidence type="ECO:0000259" key="11">
    <source>
        <dbReference type="PROSITE" id="PS51643"/>
    </source>
</evidence>
<evidence type="ECO:0000256" key="5">
    <source>
        <dbReference type="ARBA" id="ARBA00022801"/>
    </source>
</evidence>
<keyword evidence="4" id="KW-0547">Nucleotide-binding</keyword>
<dbReference type="PROSITE" id="PS51643">
    <property type="entry name" value="HD_CAS3"/>
    <property type="match status" value="1"/>
</dbReference>
<dbReference type="AlphaFoldDB" id="A0A4P2PTC2"/>
<feature type="domain" description="HD Cas3-type" evidence="11">
    <location>
        <begin position="806"/>
        <end position="1007"/>
    </location>
</feature>
<evidence type="ECO:0000259" key="10">
    <source>
        <dbReference type="PROSITE" id="PS51192"/>
    </source>
</evidence>
<dbReference type="InterPro" id="IPR038257">
    <property type="entry name" value="CRISPR-assoc_Cas3_HD_sf"/>
</dbReference>
<keyword evidence="5" id="KW-0378">Hydrolase</keyword>
<dbReference type="GO" id="GO:0046872">
    <property type="term" value="F:metal ion binding"/>
    <property type="evidence" value="ECO:0007669"/>
    <property type="project" value="UniProtKB-KW"/>
</dbReference>
<keyword evidence="8" id="KW-0051">Antiviral defense</keyword>
<dbReference type="InterPro" id="IPR014001">
    <property type="entry name" value="Helicase_ATP-bd"/>
</dbReference>
<dbReference type="GO" id="GO:0016787">
    <property type="term" value="F:hydrolase activity"/>
    <property type="evidence" value="ECO:0007669"/>
    <property type="project" value="UniProtKB-KW"/>
</dbReference>
<evidence type="ECO:0008006" key="14">
    <source>
        <dbReference type="Google" id="ProtNLM"/>
    </source>
</evidence>
<evidence type="ECO:0000256" key="7">
    <source>
        <dbReference type="ARBA" id="ARBA00022840"/>
    </source>
</evidence>
<protein>
    <recommendedName>
        <fullName evidence="14">HD Cas3-type domain-containing protein</fullName>
    </recommendedName>
</protein>
<dbReference type="OrthoDB" id="9810236at2"/>
<dbReference type="InterPro" id="IPR006935">
    <property type="entry name" value="Helicase/UvrB_N"/>
</dbReference>
<dbReference type="Proteomes" id="UP000295781">
    <property type="component" value="Chromosome"/>
</dbReference>
<sequence length="1023" mass="111229">MADLSLDDFAAYFDAVHGATAAPGGRATPFPWQERLLAEVARVGEWPALLDLPTGTGKTAAIDVAIFHLALDAASPPAQRKAPRRIVMVVDRRTIVDQAFERAKAIARALRGARDGVLRAVADRLRALADLREGEAPLALAQLRGGMPRDDAWAQRPDQPLVAVSTVDQVGSRLLFRGYGVSDVMRPIHAGLLGNDTLLLLDEVHLSRPFRDTLRSLRRYRTRASSKLPDRWHLVEMSATPGSPPAISGGTSATPATPDDERVFGLNDDDLRNERLAMRLRAKKPVVRHEVKVSGGEDARRAAFAEACADHALRFVAPGRAVGVIVNRVATAREAAAILRKRVGDSADVFLVTGRMRPLDRDDLDGKLGPLVRSGRVRSAAARPVVVVATQCIEAGADFDLDAIVTECASLDALRQRFGRLDRLGALELAPHDVRGVVLVRSDAMTKDHVDPVYGKALAETWTWIGEGTRDFGIQAIAAALPEGEALDAMLSPKSRAPVMLPAHLDLWVQTRPSPVIDPDVSLWLHGIDQRQAPEVQVVWRADVTEALLEQAMEDEETREALLKRVEACTPVGLEALSMPIHAVRAWLQGGTGPDLADVEGRTVGEDDRKPRIERLALAWKGDESRVINPRELHAGSTIVVPSTYGGLAEGTWDPSSHEPVSDLGDRARWQQTGRPTLRLHPELLRQHADVLDRAWPEAPVPVEEEGSDVEDREVVDAWLSQMSEAIDAWLSQSNAKATGASWLGGVVKALAEQGRKRPALLRLDGIARLGAGGGLERGYFALVGRVRAHAEGVGDVTTEDDGASHTGVEVTLREHLGGVAAWAERFAEQCGLPPEVVRDVELAARWHDAGKVDPRFQRMLHGGSELRAAVAAEPLAKSAIVAADRAARARARERSGYPRGARHELSSVALLEARPSLLDGAKDPDLVLHLVGSHHGWCRPLAPVVDDPEPVELAFDAGGTVVSVSSDHGVPRLDSGIAERFWRLVERYGWFGLAWLEAILRLADHRRSEEEQRGEIEARDER</sequence>
<dbReference type="InterPro" id="IPR054712">
    <property type="entry name" value="Cas3-like_dom"/>
</dbReference>
<dbReference type="GO" id="GO:0003677">
    <property type="term" value="F:DNA binding"/>
    <property type="evidence" value="ECO:0007669"/>
    <property type="project" value="InterPro"/>
</dbReference>
<dbReference type="InterPro" id="IPR006483">
    <property type="entry name" value="CRISPR-assoc_Cas3_HD"/>
</dbReference>
<keyword evidence="3" id="KW-0479">Metal-binding</keyword>
<dbReference type="SUPFAM" id="SSF109604">
    <property type="entry name" value="HD-domain/PDEase-like"/>
    <property type="match status" value="1"/>
</dbReference>
<dbReference type="SUPFAM" id="SSF52540">
    <property type="entry name" value="P-loop containing nucleoside triphosphate hydrolases"/>
    <property type="match status" value="1"/>
</dbReference>
<evidence type="ECO:0000256" key="2">
    <source>
        <dbReference type="ARBA" id="ARBA00009046"/>
    </source>
</evidence>
<proteinExistence type="inferred from homology"/>
<dbReference type="Pfam" id="PF04851">
    <property type="entry name" value="ResIII"/>
    <property type="match status" value="1"/>
</dbReference>
<dbReference type="Pfam" id="PF22590">
    <property type="entry name" value="Cas3-like_C_2"/>
    <property type="match status" value="1"/>
</dbReference>
<dbReference type="SMART" id="SM00487">
    <property type="entry name" value="DEXDc"/>
    <property type="match status" value="1"/>
</dbReference>
<evidence type="ECO:0000256" key="3">
    <source>
        <dbReference type="ARBA" id="ARBA00022723"/>
    </source>
</evidence>
<reference evidence="12 13" key="1">
    <citation type="submission" date="2015-09" db="EMBL/GenBank/DDBJ databases">
        <title>Sorangium comparison.</title>
        <authorList>
            <person name="Zaburannyi N."/>
            <person name="Bunk B."/>
            <person name="Overmann J."/>
            <person name="Mueller R."/>
        </authorList>
    </citation>
    <scope>NUCLEOTIDE SEQUENCE [LARGE SCALE GENOMIC DNA]</scope>
    <source>
        <strain evidence="12 13">So ceGT47</strain>
    </source>
</reference>
<dbReference type="GO" id="GO:0005524">
    <property type="term" value="F:ATP binding"/>
    <property type="evidence" value="ECO:0007669"/>
    <property type="project" value="UniProtKB-KW"/>
</dbReference>
<dbReference type="PROSITE" id="PS51192">
    <property type="entry name" value="HELICASE_ATP_BIND_1"/>
    <property type="match status" value="1"/>
</dbReference>
<evidence type="ECO:0000256" key="9">
    <source>
        <dbReference type="SAM" id="MobiDB-lite"/>
    </source>
</evidence>
<dbReference type="EMBL" id="CP012670">
    <property type="protein sequence ID" value="AUX19867.1"/>
    <property type="molecule type" value="Genomic_DNA"/>
</dbReference>
<dbReference type="GO" id="GO:0004386">
    <property type="term" value="F:helicase activity"/>
    <property type="evidence" value="ECO:0007669"/>
    <property type="project" value="UniProtKB-KW"/>
</dbReference>
<evidence type="ECO:0000256" key="4">
    <source>
        <dbReference type="ARBA" id="ARBA00022741"/>
    </source>
</evidence>
<keyword evidence="7" id="KW-0067">ATP-binding</keyword>
<feature type="region of interest" description="Disordered" evidence="9">
    <location>
        <begin position="240"/>
        <end position="262"/>
    </location>
</feature>
<dbReference type="NCBIfam" id="TIGR02621">
    <property type="entry name" value="cas3_GSU0051"/>
    <property type="match status" value="1"/>
</dbReference>
<dbReference type="Gene3D" id="1.10.3210.30">
    <property type="match status" value="1"/>
</dbReference>
<name>A0A4P2PTC2_SORCE</name>
<evidence type="ECO:0000256" key="1">
    <source>
        <dbReference type="ARBA" id="ARBA00006847"/>
    </source>
</evidence>
<accession>A0A4P2PTC2</accession>
<dbReference type="Pfam" id="PF18019">
    <property type="entry name" value="Cas3_HD"/>
    <property type="match status" value="1"/>
</dbReference>
<dbReference type="InterPro" id="IPR027417">
    <property type="entry name" value="P-loop_NTPase"/>
</dbReference>
<dbReference type="RefSeq" id="WP_129344639.1">
    <property type="nucleotide sequence ID" value="NZ_CP012670.1"/>
</dbReference>
<evidence type="ECO:0000313" key="13">
    <source>
        <dbReference type="Proteomes" id="UP000295781"/>
    </source>
</evidence>